<dbReference type="SUPFAM" id="SSF50998">
    <property type="entry name" value="Quinoprotein alcohol dehydrogenase-like"/>
    <property type="match status" value="1"/>
</dbReference>
<dbReference type="Pfam" id="PF13360">
    <property type="entry name" value="PQQ_2"/>
    <property type="match status" value="1"/>
</dbReference>
<sequence>MAVTGEHIVVHERRTRLVGLDPRDGALRWDIACGAWPRATVIVGERCLVISQNRPELSCLDVRTGEVLWSAQLAEFTGHLAATRDTVLVGGWRGYTPLTAFDLQTGSMLWRTPQRVESAVPVVVESGVLIGEPHGTEVSLVEPRDRRIKAQWSLPEPLVSGDTRPVLTPLDRDRVLARCGPRTVVELSLPTGAVTTLFRSDDLDLEPRAVSRTGPILWVREARRGVRALQAHDGTPLRRFAAADVDHAVQTDSGFVVADSRGRLALVDPDPGAPRYSTHSRRIAQRIRALREHGSRTVLVLTKGTLRVVDVDTTTPDTSRT</sequence>
<dbReference type="AlphaFoldDB" id="A0A941E6J5"/>
<dbReference type="PANTHER" id="PTHR34512">
    <property type="entry name" value="CELL SURFACE PROTEIN"/>
    <property type="match status" value="1"/>
</dbReference>
<dbReference type="Proteomes" id="UP000676325">
    <property type="component" value="Unassembled WGS sequence"/>
</dbReference>
<evidence type="ECO:0000259" key="1">
    <source>
        <dbReference type="Pfam" id="PF13360"/>
    </source>
</evidence>
<keyword evidence="3" id="KW-1185">Reference proteome</keyword>
<dbReference type="InterPro" id="IPR018391">
    <property type="entry name" value="PQQ_b-propeller_rpt"/>
</dbReference>
<proteinExistence type="predicted"/>
<gene>
    <name evidence="2" type="ORF">KDK95_00180</name>
</gene>
<dbReference type="SMART" id="SM00564">
    <property type="entry name" value="PQQ"/>
    <property type="match status" value="3"/>
</dbReference>
<dbReference type="EMBL" id="JAGSOH010000001">
    <property type="protein sequence ID" value="MBR7824707.1"/>
    <property type="molecule type" value="Genomic_DNA"/>
</dbReference>
<dbReference type="Gene3D" id="2.130.10.10">
    <property type="entry name" value="YVTN repeat-like/Quinoprotein amine dehydrogenase"/>
    <property type="match status" value="1"/>
</dbReference>
<comment type="caution">
    <text evidence="2">The sequence shown here is derived from an EMBL/GenBank/DDBJ whole genome shotgun (WGS) entry which is preliminary data.</text>
</comment>
<evidence type="ECO:0000313" key="3">
    <source>
        <dbReference type="Proteomes" id="UP000676325"/>
    </source>
</evidence>
<name>A0A941E6J5_9ACTN</name>
<dbReference type="InterPro" id="IPR011047">
    <property type="entry name" value="Quinoprotein_ADH-like_sf"/>
</dbReference>
<protein>
    <submittedName>
        <fullName evidence="2">PQQ-binding-like beta-propeller repeat protein</fullName>
    </submittedName>
</protein>
<reference evidence="2" key="1">
    <citation type="submission" date="2021-04" db="EMBL/GenBank/DDBJ databases">
        <title>Genome based classification of Actinospica acidithermotolerans sp. nov., an actinobacterium isolated from an Indonesian hot spring.</title>
        <authorList>
            <person name="Kusuma A.B."/>
            <person name="Putra K.E."/>
            <person name="Nafisah S."/>
            <person name="Loh J."/>
            <person name="Nouioui I."/>
            <person name="Goodfellow M."/>
        </authorList>
    </citation>
    <scope>NUCLEOTIDE SEQUENCE</scope>
    <source>
        <strain evidence="2">MGRD01-02</strain>
    </source>
</reference>
<organism evidence="2 3">
    <name type="scientific">Actinospica acidithermotolerans</name>
    <dbReference type="NCBI Taxonomy" id="2828514"/>
    <lineage>
        <taxon>Bacteria</taxon>
        <taxon>Bacillati</taxon>
        <taxon>Actinomycetota</taxon>
        <taxon>Actinomycetes</taxon>
        <taxon>Catenulisporales</taxon>
        <taxon>Actinospicaceae</taxon>
        <taxon>Actinospica</taxon>
    </lineage>
</organism>
<dbReference type="InterPro" id="IPR015943">
    <property type="entry name" value="WD40/YVTN_repeat-like_dom_sf"/>
</dbReference>
<feature type="domain" description="Pyrrolo-quinoline quinone repeat" evidence="1">
    <location>
        <begin position="56"/>
        <end position="194"/>
    </location>
</feature>
<evidence type="ECO:0000313" key="2">
    <source>
        <dbReference type="EMBL" id="MBR7824707.1"/>
    </source>
</evidence>
<dbReference type="InterPro" id="IPR002372">
    <property type="entry name" value="PQQ_rpt_dom"/>
</dbReference>
<accession>A0A941E6J5</accession>
<dbReference type="PANTHER" id="PTHR34512:SF30">
    <property type="entry name" value="OUTER MEMBRANE PROTEIN ASSEMBLY FACTOR BAMB"/>
    <property type="match status" value="1"/>
</dbReference>